<comment type="caution">
    <text evidence="1">The sequence shown here is derived from an EMBL/GenBank/DDBJ whole genome shotgun (WGS) entry which is preliminary data.</text>
</comment>
<sequence>MFISLHQNPKVVITFQLIFSIVHSFPTKIL</sequence>
<dbReference type="Proteomes" id="UP001371456">
    <property type="component" value="Unassembled WGS sequence"/>
</dbReference>
<protein>
    <submittedName>
        <fullName evidence="1">Uncharacterized protein</fullName>
    </submittedName>
</protein>
<dbReference type="EMBL" id="JBANQN010000004">
    <property type="protein sequence ID" value="KAK6792227.1"/>
    <property type="molecule type" value="Genomic_DNA"/>
</dbReference>
<dbReference type="AlphaFoldDB" id="A0AAN8TV34"/>
<reference evidence="1 2" key="1">
    <citation type="submission" date="2024-02" db="EMBL/GenBank/DDBJ databases">
        <title>de novo genome assembly of Solanum bulbocastanum strain 11H21.</title>
        <authorList>
            <person name="Hosaka A.J."/>
        </authorList>
    </citation>
    <scope>NUCLEOTIDE SEQUENCE [LARGE SCALE GENOMIC DNA]</scope>
    <source>
        <tissue evidence="1">Young leaves</tissue>
    </source>
</reference>
<keyword evidence="2" id="KW-1185">Reference proteome</keyword>
<proteinExistence type="predicted"/>
<organism evidence="1 2">
    <name type="scientific">Solanum bulbocastanum</name>
    <name type="common">Wild potato</name>
    <dbReference type="NCBI Taxonomy" id="147425"/>
    <lineage>
        <taxon>Eukaryota</taxon>
        <taxon>Viridiplantae</taxon>
        <taxon>Streptophyta</taxon>
        <taxon>Embryophyta</taxon>
        <taxon>Tracheophyta</taxon>
        <taxon>Spermatophyta</taxon>
        <taxon>Magnoliopsida</taxon>
        <taxon>eudicotyledons</taxon>
        <taxon>Gunneridae</taxon>
        <taxon>Pentapetalae</taxon>
        <taxon>asterids</taxon>
        <taxon>lamiids</taxon>
        <taxon>Solanales</taxon>
        <taxon>Solanaceae</taxon>
        <taxon>Solanoideae</taxon>
        <taxon>Solaneae</taxon>
        <taxon>Solanum</taxon>
    </lineage>
</organism>
<gene>
    <name evidence="1" type="ORF">RDI58_011308</name>
</gene>
<evidence type="ECO:0000313" key="1">
    <source>
        <dbReference type="EMBL" id="KAK6792227.1"/>
    </source>
</evidence>
<name>A0AAN8TV34_SOLBU</name>
<accession>A0AAN8TV34</accession>
<evidence type="ECO:0000313" key="2">
    <source>
        <dbReference type="Proteomes" id="UP001371456"/>
    </source>
</evidence>